<dbReference type="InterPro" id="IPR036890">
    <property type="entry name" value="HATPase_C_sf"/>
</dbReference>
<evidence type="ECO:0000313" key="4">
    <source>
        <dbReference type="EMBL" id="RYU10336.1"/>
    </source>
</evidence>
<dbReference type="InterPro" id="IPR050267">
    <property type="entry name" value="Anti-sigma-factor_SerPK"/>
</dbReference>
<evidence type="ECO:0000256" key="1">
    <source>
        <dbReference type="ARBA" id="ARBA00022527"/>
    </source>
</evidence>
<reference evidence="4 5" key="1">
    <citation type="submission" date="2019-01" db="EMBL/GenBank/DDBJ databases">
        <title>Nocardioides guangzhouensis sp. nov., an actinobacterium isolated from soil.</title>
        <authorList>
            <person name="Fu Y."/>
            <person name="Cai Y."/>
            <person name="Lin Z."/>
            <person name="Chen P."/>
        </authorList>
    </citation>
    <scope>NUCLEOTIDE SEQUENCE [LARGE SCALE GENOMIC DNA]</scope>
    <source>
        <strain evidence="4 5">NBRC 105384</strain>
    </source>
</reference>
<evidence type="ECO:0000256" key="2">
    <source>
        <dbReference type="SAM" id="MobiDB-lite"/>
    </source>
</evidence>
<organism evidence="4 5">
    <name type="scientific">Nocardioides iriomotensis</name>
    <dbReference type="NCBI Taxonomy" id="715784"/>
    <lineage>
        <taxon>Bacteria</taxon>
        <taxon>Bacillati</taxon>
        <taxon>Actinomycetota</taxon>
        <taxon>Actinomycetes</taxon>
        <taxon>Propionibacteriales</taxon>
        <taxon>Nocardioidaceae</taxon>
        <taxon>Nocardioides</taxon>
    </lineage>
</organism>
<proteinExistence type="predicted"/>
<feature type="region of interest" description="Disordered" evidence="2">
    <location>
        <begin position="1"/>
        <end position="42"/>
    </location>
</feature>
<protein>
    <submittedName>
        <fullName evidence="4">ATP-binding protein</fullName>
    </submittedName>
</protein>
<comment type="caution">
    <text evidence="4">The sequence shown here is derived from an EMBL/GenBank/DDBJ whole genome shotgun (WGS) entry which is preliminary data.</text>
</comment>
<keyword evidence="1" id="KW-0723">Serine/threonine-protein kinase</keyword>
<keyword evidence="4" id="KW-0547">Nucleotide-binding</keyword>
<gene>
    <name evidence="4" type="ORF">ETU37_18345</name>
</gene>
<keyword evidence="4" id="KW-0067">ATP-binding</keyword>
<dbReference type="GO" id="GO:0005524">
    <property type="term" value="F:ATP binding"/>
    <property type="evidence" value="ECO:0007669"/>
    <property type="project" value="UniProtKB-KW"/>
</dbReference>
<keyword evidence="5" id="KW-1185">Reference proteome</keyword>
<dbReference type="InterPro" id="IPR003594">
    <property type="entry name" value="HATPase_dom"/>
</dbReference>
<dbReference type="AlphaFoldDB" id="A0A4V1Z1B6"/>
<sequence length="173" mass="18262">MILPGERGHPAGVFVTRGGGKYEQQTTDEPHPRGNPVSTSSLRAGRAPVTLRVPFAASSVAVARQKLRSWLVEAGTSTETIDDARIVISELVANSVRHARPLPAGDIVVTWQVEPRGLEIAVTDGGSGTKPRTVQATSSALAGRGMAIVESLAVTWWSDHSRAQSTVHAVLAI</sequence>
<evidence type="ECO:0000313" key="5">
    <source>
        <dbReference type="Proteomes" id="UP000291189"/>
    </source>
</evidence>
<accession>A0A4V1Z1B6</accession>
<dbReference type="PANTHER" id="PTHR35526">
    <property type="entry name" value="ANTI-SIGMA-F FACTOR RSBW-RELATED"/>
    <property type="match status" value="1"/>
</dbReference>
<dbReference type="GO" id="GO:0004674">
    <property type="term" value="F:protein serine/threonine kinase activity"/>
    <property type="evidence" value="ECO:0007669"/>
    <property type="project" value="UniProtKB-KW"/>
</dbReference>
<dbReference type="Pfam" id="PF13581">
    <property type="entry name" value="HATPase_c_2"/>
    <property type="match status" value="1"/>
</dbReference>
<evidence type="ECO:0000259" key="3">
    <source>
        <dbReference type="Pfam" id="PF13581"/>
    </source>
</evidence>
<dbReference type="Gene3D" id="3.30.565.10">
    <property type="entry name" value="Histidine kinase-like ATPase, C-terminal domain"/>
    <property type="match status" value="1"/>
</dbReference>
<dbReference type="CDD" id="cd16936">
    <property type="entry name" value="HATPase_RsbW-like"/>
    <property type="match status" value="1"/>
</dbReference>
<keyword evidence="1" id="KW-0418">Kinase</keyword>
<dbReference type="SUPFAM" id="SSF55874">
    <property type="entry name" value="ATPase domain of HSP90 chaperone/DNA topoisomerase II/histidine kinase"/>
    <property type="match status" value="1"/>
</dbReference>
<dbReference type="OrthoDB" id="4088450at2"/>
<dbReference type="EMBL" id="SDPU01000032">
    <property type="protein sequence ID" value="RYU10336.1"/>
    <property type="molecule type" value="Genomic_DNA"/>
</dbReference>
<dbReference type="Proteomes" id="UP000291189">
    <property type="component" value="Unassembled WGS sequence"/>
</dbReference>
<name>A0A4V1Z1B6_9ACTN</name>
<dbReference type="PANTHER" id="PTHR35526:SF3">
    <property type="entry name" value="ANTI-SIGMA-F FACTOR RSBW"/>
    <property type="match status" value="1"/>
</dbReference>
<feature type="domain" description="Histidine kinase/HSP90-like ATPase" evidence="3">
    <location>
        <begin position="56"/>
        <end position="158"/>
    </location>
</feature>
<keyword evidence="1" id="KW-0808">Transferase</keyword>